<feature type="compositionally biased region" description="Basic and acidic residues" evidence="1">
    <location>
        <begin position="39"/>
        <end position="50"/>
    </location>
</feature>
<accession>A0A0G2FUV6</accession>
<feature type="region of interest" description="Disordered" evidence="1">
    <location>
        <begin position="1"/>
        <end position="50"/>
    </location>
</feature>
<sequence>MDPPPDPEFQPGLAALPLNASPPVPASYANDDPVVSSDNPDRQALRSHDDVTPEMRENLRDLLHKLQAIHFRDRRSMCIGDTDFQNLLDEVFTEGWVTGRMHQMCGENYFESNIKNIAAQVHLFDKDVIGALASEKAKEASSPYDMAGRLDTKKNRKKAPEAFIKVYVTCTESEQLEGVATFVYHDEDYNVLPDGVQNCIALLSGDAPLANAQGRALIYHDRFELSRCREHNLQAAVYLARNRLTHWANGNDVKSRPEHEEEVLFVEYDLMRYLECTEESAMVMCRKRKIPALWEDRVWTGYNEAIQSPL</sequence>
<dbReference type="AlphaFoldDB" id="A0A0G2FUV6"/>
<reference evidence="2 3" key="1">
    <citation type="submission" date="2015-05" db="EMBL/GenBank/DDBJ databases">
        <title>Distinctive expansion of gene families associated with plant cell wall degradation and secondary metabolism in the genomes of grapevine trunk pathogens.</title>
        <authorList>
            <person name="Lawrence D.P."/>
            <person name="Travadon R."/>
            <person name="Rolshausen P.E."/>
            <person name="Baumgartner K."/>
        </authorList>
    </citation>
    <scope>NUCLEOTIDE SEQUENCE [LARGE SCALE GENOMIC DNA]</scope>
    <source>
        <strain evidence="2">DA912</strain>
    </source>
</reference>
<comment type="caution">
    <text evidence="2">The sequence shown here is derived from an EMBL/GenBank/DDBJ whole genome shotgun (WGS) entry which is preliminary data.</text>
</comment>
<dbReference type="EMBL" id="LCUC01000068">
    <property type="protein sequence ID" value="KKY37771.1"/>
    <property type="molecule type" value="Genomic_DNA"/>
</dbReference>
<evidence type="ECO:0000313" key="3">
    <source>
        <dbReference type="Proteomes" id="UP000034680"/>
    </source>
</evidence>
<evidence type="ECO:0000313" key="2">
    <source>
        <dbReference type="EMBL" id="KKY37771.1"/>
    </source>
</evidence>
<keyword evidence="3" id="KW-1185">Reference proteome</keyword>
<protein>
    <submittedName>
        <fullName evidence="2">Uncharacterized protein</fullName>
    </submittedName>
</protein>
<evidence type="ECO:0000256" key="1">
    <source>
        <dbReference type="SAM" id="MobiDB-lite"/>
    </source>
</evidence>
<reference evidence="2 3" key="2">
    <citation type="submission" date="2015-05" db="EMBL/GenBank/DDBJ databases">
        <authorList>
            <person name="Morales-Cruz A."/>
            <person name="Amrine K.C."/>
            <person name="Cantu D."/>
        </authorList>
    </citation>
    <scope>NUCLEOTIDE SEQUENCE [LARGE SCALE GENOMIC DNA]</scope>
    <source>
        <strain evidence="2">DA912</strain>
    </source>
</reference>
<proteinExistence type="predicted"/>
<name>A0A0G2FUV6_9PEZI</name>
<dbReference type="OrthoDB" id="5237377at2759"/>
<organism evidence="2 3">
    <name type="scientific">Diaporthe ampelina</name>
    <dbReference type="NCBI Taxonomy" id="1214573"/>
    <lineage>
        <taxon>Eukaryota</taxon>
        <taxon>Fungi</taxon>
        <taxon>Dikarya</taxon>
        <taxon>Ascomycota</taxon>
        <taxon>Pezizomycotina</taxon>
        <taxon>Sordariomycetes</taxon>
        <taxon>Sordariomycetidae</taxon>
        <taxon>Diaporthales</taxon>
        <taxon>Diaporthaceae</taxon>
        <taxon>Diaporthe</taxon>
    </lineage>
</organism>
<gene>
    <name evidence="2" type="ORF">UCDDA912_g02206</name>
</gene>
<dbReference type="Proteomes" id="UP000034680">
    <property type="component" value="Unassembled WGS sequence"/>
</dbReference>